<evidence type="ECO:0000259" key="3">
    <source>
        <dbReference type="Pfam" id="PF07978"/>
    </source>
</evidence>
<evidence type="ECO:0000313" key="5">
    <source>
        <dbReference type="Proteomes" id="UP000518878"/>
    </source>
</evidence>
<dbReference type="RefSeq" id="WP_166700784.1">
    <property type="nucleotide sequence ID" value="NZ_JAAQTL010000002.1"/>
</dbReference>
<reference evidence="4 5" key="1">
    <citation type="journal article" date="2006" name="Int. J. Syst. Evol. Microbiol.">
        <title>Dyella yeojuensis sp. nov., isolated from greenhouse soil in Korea.</title>
        <authorList>
            <person name="Kim B.Y."/>
            <person name="Weon H.Y."/>
            <person name="Lee K.H."/>
            <person name="Seok S.J."/>
            <person name="Kwon S.W."/>
            <person name="Go S.J."/>
            <person name="Stackebrandt E."/>
        </authorList>
    </citation>
    <scope>NUCLEOTIDE SEQUENCE [LARGE SCALE GENOMIC DNA]</scope>
    <source>
        <strain evidence="4 5">DSM 17673</strain>
    </source>
</reference>
<comment type="caution">
    <text evidence="4">The sequence shown here is derived from an EMBL/GenBank/DDBJ whole genome shotgun (WGS) entry which is preliminary data.</text>
</comment>
<dbReference type="Gene3D" id="3.30.70.100">
    <property type="match status" value="1"/>
</dbReference>
<dbReference type="InterPro" id="IPR012577">
    <property type="entry name" value="NIPSNAP"/>
</dbReference>
<dbReference type="Pfam" id="PF07978">
    <property type="entry name" value="NIPSNAP"/>
    <property type="match status" value="1"/>
</dbReference>
<organism evidence="4 5">
    <name type="scientific">Luteibacter yeojuensis</name>
    <dbReference type="NCBI Taxonomy" id="345309"/>
    <lineage>
        <taxon>Bacteria</taxon>
        <taxon>Pseudomonadati</taxon>
        <taxon>Pseudomonadota</taxon>
        <taxon>Gammaproteobacteria</taxon>
        <taxon>Lysobacterales</taxon>
        <taxon>Rhodanobacteraceae</taxon>
        <taxon>Luteibacter</taxon>
    </lineage>
</organism>
<evidence type="ECO:0000313" key="4">
    <source>
        <dbReference type="EMBL" id="NID16982.1"/>
    </source>
</evidence>
<evidence type="ECO:0000256" key="1">
    <source>
        <dbReference type="SAM" id="MobiDB-lite"/>
    </source>
</evidence>
<protein>
    <recommendedName>
        <fullName evidence="3">NIPSNAP domain-containing protein</fullName>
    </recommendedName>
</protein>
<sequence>MATTLLLAAVALPVSAASVAPAPAPMDTVAHLNSYQAIEFRRYVTKEGERAHFVAYFDTYFPEAFEQLGAMVFGQFTERGNPNRFTWIRGFHDISARPVVNAAFYYGPLWREHRTKVNAILPDSDNVMLMRPLRADQGVTVLPAVDPVLEPKGAGGVVVAQIFSVKKGSEDAFAAKAEAAFKRYAMDGVHPAGILVTLDVPNNFPQLPIRADGPWLVWVGVVRDDATLSKHLAPRLDEVEKELGASGLTRAPTEREVMDPTPRSRLRWLEMP</sequence>
<dbReference type="SUPFAM" id="SSF54909">
    <property type="entry name" value="Dimeric alpha+beta barrel"/>
    <property type="match status" value="1"/>
</dbReference>
<feature type="domain" description="NIPSNAP" evidence="3">
    <location>
        <begin position="39"/>
        <end position="120"/>
    </location>
</feature>
<dbReference type="EMBL" id="JAAQTL010000002">
    <property type="protein sequence ID" value="NID16982.1"/>
    <property type="molecule type" value="Genomic_DNA"/>
</dbReference>
<gene>
    <name evidence="4" type="ORF">HBF32_16015</name>
</gene>
<dbReference type="InterPro" id="IPR011008">
    <property type="entry name" value="Dimeric_a/b-barrel"/>
</dbReference>
<feature type="signal peptide" evidence="2">
    <location>
        <begin position="1"/>
        <end position="16"/>
    </location>
</feature>
<feature type="chain" id="PRO_5031050958" description="NIPSNAP domain-containing protein" evidence="2">
    <location>
        <begin position="17"/>
        <end position="272"/>
    </location>
</feature>
<keyword evidence="2" id="KW-0732">Signal</keyword>
<proteinExistence type="predicted"/>
<feature type="region of interest" description="Disordered" evidence="1">
    <location>
        <begin position="244"/>
        <end position="263"/>
    </location>
</feature>
<accession>A0A7X5TS05</accession>
<evidence type="ECO:0000256" key="2">
    <source>
        <dbReference type="SAM" id="SignalP"/>
    </source>
</evidence>
<dbReference type="Proteomes" id="UP000518878">
    <property type="component" value="Unassembled WGS sequence"/>
</dbReference>
<name>A0A7X5TS05_9GAMM</name>
<keyword evidence="5" id="KW-1185">Reference proteome</keyword>
<dbReference type="AlphaFoldDB" id="A0A7X5TS05"/>